<reference evidence="2 3" key="2">
    <citation type="journal article" date="2013" name="PLoS ONE">
        <title>Whole genome mapping and re-organization of the nuclear and mitochondrial genomes of Babesia microti isolates.</title>
        <authorList>
            <person name="Cornillot E."/>
            <person name="Dassouli A."/>
            <person name="Garg A."/>
            <person name="Pachikara N."/>
            <person name="Randazzo S."/>
            <person name="Depoix D."/>
            <person name="Carcy B."/>
            <person name="Delbecq S."/>
            <person name="Frutos R."/>
            <person name="Silva J.C."/>
            <person name="Sutton R."/>
            <person name="Krause P.J."/>
            <person name="Mamoun C.B."/>
        </authorList>
    </citation>
    <scope>NUCLEOTIDE SEQUENCE [LARGE SCALE GENOMIC DNA]</scope>
    <source>
        <strain evidence="2 3">RI</strain>
    </source>
</reference>
<name>A0A1R4AA60_BABMR</name>
<feature type="transmembrane region" description="Helical" evidence="1">
    <location>
        <begin position="20"/>
        <end position="37"/>
    </location>
</feature>
<evidence type="ECO:0000256" key="1">
    <source>
        <dbReference type="SAM" id="Phobius"/>
    </source>
</evidence>
<reference evidence="2 3" key="1">
    <citation type="journal article" date="2012" name="Nucleic Acids Res.">
        <title>Sequencing of the smallest Apicomplexan genome from the human pathogen Babesia microti.</title>
        <authorList>
            <person name="Cornillot E."/>
            <person name="Hadj-Kaddour K."/>
            <person name="Dassouli A."/>
            <person name="Noel B."/>
            <person name="Ranwez V."/>
            <person name="Vacherie B."/>
            <person name="Augagneur Y."/>
            <person name="Bres V."/>
            <person name="Duclos A."/>
            <person name="Randazzo S."/>
            <person name="Carcy B."/>
            <person name="Debierre-Grockiego F."/>
            <person name="Delbecq S."/>
            <person name="Moubri-Menage K."/>
            <person name="Shams-Eldin H."/>
            <person name="Usmani-Brown S."/>
            <person name="Bringaud F."/>
            <person name="Wincker P."/>
            <person name="Vivares C.P."/>
            <person name="Schwarz R.T."/>
            <person name="Schetters T.P."/>
            <person name="Krause P.J."/>
            <person name="Gorenflot A."/>
            <person name="Berry V."/>
            <person name="Barbe V."/>
            <person name="Ben Mamoun C."/>
        </authorList>
    </citation>
    <scope>NUCLEOTIDE SEQUENCE [LARGE SCALE GENOMIC DNA]</scope>
    <source>
        <strain evidence="2 3">RI</strain>
    </source>
</reference>
<dbReference type="RefSeq" id="XP_021338076.1">
    <property type="nucleotide sequence ID" value="XM_021483116.1"/>
</dbReference>
<dbReference type="Proteomes" id="UP000002899">
    <property type="component" value="Chromosome II"/>
</dbReference>
<keyword evidence="1" id="KW-1133">Transmembrane helix</keyword>
<reference evidence="2 3" key="3">
    <citation type="journal article" date="2016" name="Sci. Rep.">
        <title>Genome-wide diversity and gene expression profiling of Babesia microti isolates identify polymorphic genes that mediate host-pathogen interactions.</title>
        <authorList>
            <person name="Silva J.C."/>
            <person name="Cornillot E."/>
            <person name="McCracken C."/>
            <person name="Usmani-Brown S."/>
            <person name="Dwivedi A."/>
            <person name="Ifeonu O.O."/>
            <person name="Crabtree J."/>
            <person name="Gotia H.T."/>
            <person name="Virji A.Z."/>
            <person name="Reynes C."/>
            <person name="Colinge J."/>
            <person name="Kumar V."/>
            <person name="Lawres L."/>
            <person name="Pazzi J.E."/>
            <person name="Pablo J.V."/>
            <person name="Hung C."/>
            <person name="Brancato J."/>
            <person name="Kumari P."/>
            <person name="Orvis J."/>
            <person name="Tretina K."/>
            <person name="Chibucos M."/>
            <person name="Ott S."/>
            <person name="Sadzewicz L."/>
            <person name="Sengamalay N."/>
            <person name="Shetty A.C."/>
            <person name="Su Q."/>
            <person name="Tallon L."/>
            <person name="Fraser C.M."/>
            <person name="Frutos R."/>
            <person name="Molina D.M."/>
            <person name="Krause P.J."/>
            <person name="Ben Mamoun C."/>
        </authorList>
    </citation>
    <scope>NUCLEOTIDE SEQUENCE [LARGE SCALE GENOMIC DNA]</scope>
    <source>
        <strain evidence="2 3">RI</strain>
    </source>
</reference>
<gene>
    <name evidence="2" type="ORF">BMR1_02g01035</name>
</gene>
<dbReference type="AlphaFoldDB" id="A0A1R4AA60"/>
<keyword evidence="3" id="KW-1185">Reference proteome</keyword>
<protein>
    <submittedName>
        <fullName evidence="2">Uncharacterized protein</fullName>
    </submittedName>
</protein>
<organism evidence="2 3">
    <name type="scientific">Babesia microti (strain RI)</name>
    <dbReference type="NCBI Taxonomy" id="1133968"/>
    <lineage>
        <taxon>Eukaryota</taxon>
        <taxon>Sar</taxon>
        <taxon>Alveolata</taxon>
        <taxon>Apicomplexa</taxon>
        <taxon>Aconoidasida</taxon>
        <taxon>Piroplasmida</taxon>
        <taxon>Babesiidae</taxon>
        <taxon>Babesia</taxon>
    </lineage>
</organism>
<dbReference type="EMBL" id="FO082872">
    <property type="protein sequence ID" value="SJK85865.1"/>
    <property type="molecule type" value="Genomic_DNA"/>
</dbReference>
<proteinExistence type="predicted"/>
<dbReference type="OrthoDB" id="361007at2759"/>
<dbReference type="VEuPathDB" id="PiroplasmaDB:BMR1_02g01035"/>
<keyword evidence="1" id="KW-0472">Membrane</keyword>
<dbReference type="GeneID" id="24423995"/>
<evidence type="ECO:0000313" key="2">
    <source>
        <dbReference type="EMBL" id="SJK85865.1"/>
    </source>
</evidence>
<keyword evidence="1" id="KW-0812">Transmembrane</keyword>
<evidence type="ECO:0000313" key="3">
    <source>
        <dbReference type="Proteomes" id="UP000002899"/>
    </source>
</evidence>
<dbReference type="KEGG" id="bmic:BMR1_02g01035"/>
<sequence>MHDPPSALFSAYYYTHNRVMYNGIVIALFMCIYYANLSRCEFSNESIVESVVEVGDKRYNVTCICPKGVDSLDEMLQFDDINQCLAVKVKIRKNSYVMDQVLKDVIDNFASMPKDRYDYVKNSHFSSMDPRTRHLSYFSPGGDLGDFIILLSNIINTKPWNDESVSNVFNAYLSTLPPTRQFYHCTDIQASNNIAQDLGLESIDLTNVPKEFQDKTLDRLIKSKNVGDFFIKKLIDNPHIFGISTHLIHLILKCFYKLLWDKKHNLNHKLLLEVLVGEFDPKLFVEVSSIKQCEISGILPKTLSKIKDFQTIVYSESASHYRRREMAKFANRYFNENYSQTIDKLDYHTFKLIDEFGKQLGHSLPFIQLTLT</sequence>
<accession>A0A1R4AA60</accession>